<dbReference type="NCBIfam" id="TIGR01444">
    <property type="entry name" value="fkbM_fam"/>
    <property type="match status" value="1"/>
</dbReference>
<dbReference type="Pfam" id="PF05050">
    <property type="entry name" value="Methyltransf_21"/>
    <property type="match status" value="1"/>
</dbReference>
<evidence type="ECO:0000259" key="1">
    <source>
        <dbReference type="Pfam" id="PF05050"/>
    </source>
</evidence>
<gene>
    <name evidence="2" type="ORF">SAMN05421759_104330</name>
</gene>
<dbReference type="InterPro" id="IPR006342">
    <property type="entry name" value="FkbM_mtfrase"/>
</dbReference>
<dbReference type="RefSeq" id="WP_076447888.1">
    <property type="nucleotide sequence ID" value="NZ_FTOQ01000004.1"/>
</dbReference>
<dbReference type="InterPro" id="IPR052514">
    <property type="entry name" value="SAM-dependent_MTase"/>
</dbReference>
<dbReference type="GO" id="GO:0008168">
    <property type="term" value="F:methyltransferase activity"/>
    <property type="evidence" value="ECO:0007669"/>
    <property type="project" value="UniProtKB-KW"/>
</dbReference>
<dbReference type="AlphaFoldDB" id="A0A1N7MHQ3"/>
<name>A0A1N7MHQ3_9RHOB</name>
<dbReference type="SUPFAM" id="SSF53335">
    <property type="entry name" value="S-adenosyl-L-methionine-dependent methyltransferases"/>
    <property type="match status" value="1"/>
</dbReference>
<organism evidence="2 3">
    <name type="scientific">Roseivivax lentus</name>
    <dbReference type="NCBI Taxonomy" id="633194"/>
    <lineage>
        <taxon>Bacteria</taxon>
        <taxon>Pseudomonadati</taxon>
        <taxon>Pseudomonadota</taxon>
        <taxon>Alphaproteobacteria</taxon>
        <taxon>Rhodobacterales</taxon>
        <taxon>Roseobacteraceae</taxon>
        <taxon>Roseivivax</taxon>
    </lineage>
</organism>
<keyword evidence="2" id="KW-0489">Methyltransferase</keyword>
<feature type="domain" description="Methyltransferase FkbM" evidence="1">
    <location>
        <begin position="57"/>
        <end position="204"/>
    </location>
</feature>
<dbReference type="Gene3D" id="3.40.50.150">
    <property type="entry name" value="Vaccinia Virus protein VP39"/>
    <property type="match status" value="1"/>
</dbReference>
<dbReference type="OrthoDB" id="4104638at2"/>
<protein>
    <submittedName>
        <fullName evidence="2">Methyltransferase, FkbM family</fullName>
    </submittedName>
</protein>
<dbReference type="Proteomes" id="UP000186684">
    <property type="component" value="Unassembled WGS sequence"/>
</dbReference>
<accession>A0A1N7MHQ3</accession>
<dbReference type="EMBL" id="FTOQ01000004">
    <property type="protein sequence ID" value="SIS85538.1"/>
    <property type="molecule type" value="Genomic_DNA"/>
</dbReference>
<reference evidence="3" key="1">
    <citation type="submission" date="2017-01" db="EMBL/GenBank/DDBJ databases">
        <authorList>
            <person name="Varghese N."/>
            <person name="Submissions S."/>
        </authorList>
    </citation>
    <scope>NUCLEOTIDE SEQUENCE [LARGE SCALE GENOMIC DNA]</scope>
    <source>
        <strain evidence="3">DSM 29430</strain>
    </source>
</reference>
<proteinExistence type="predicted"/>
<keyword evidence="3" id="KW-1185">Reference proteome</keyword>
<evidence type="ECO:0000313" key="3">
    <source>
        <dbReference type="Proteomes" id="UP000186684"/>
    </source>
</evidence>
<keyword evidence="2" id="KW-0808">Transferase</keyword>
<sequence length="232" mass="25999">MPAETKAPSAFRVWKYGLLRSWPGAVGRRYDRKYGKSVRMREFAEALAGSKDLIGVDLGANLGKYTRRMAEACHHVYAFEPDPWTAEKLRANLDGFDNVTIEEAAIGTAPGTVRLYRRADFSEDHERASEGSSIFAEKSNVDTGTGIDVRVVDFLAFARGLDRDIGVLKIDIEGAEVDLLEALLDAPDVLARIRIILAETHENRILSQGERVRALKARVKHMRAPRINLYWD</sequence>
<dbReference type="PANTHER" id="PTHR34203">
    <property type="entry name" value="METHYLTRANSFERASE, FKBM FAMILY PROTEIN"/>
    <property type="match status" value="1"/>
</dbReference>
<dbReference type="PANTHER" id="PTHR34203:SF15">
    <property type="entry name" value="SLL1173 PROTEIN"/>
    <property type="match status" value="1"/>
</dbReference>
<dbReference type="InterPro" id="IPR029063">
    <property type="entry name" value="SAM-dependent_MTases_sf"/>
</dbReference>
<dbReference type="STRING" id="633194.SAMN05421759_104330"/>
<dbReference type="GO" id="GO:0032259">
    <property type="term" value="P:methylation"/>
    <property type="evidence" value="ECO:0007669"/>
    <property type="project" value="UniProtKB-KW"/>
</dbReference>
<evidence type="ECO:0000313" key="2">
    <source>
        <dbReference type="EMBL" id="SIS85538.1"/>
    </source>
</evidence>